<feature type="domain" description="RagB/SusD" evidence="7">
    <location>
        <begin position="350"/>
        <end position="550"/>
    </location>
</feature>
<gene>
    <name evidence="9" type="ORF">COR50_20000</name>
</gene>
<organism evidence="9 10">
    <name type="scientific">Chitinophaga caeni</name>
    <dbReference type="NCBI Taxonomy" id="2029983"/>
    <lineage>
        <taxon>Bacteria</taxon>
        <taxon>Pseudomonadati</taxon>
        <taxon>Bacteroidota</taxon>
        <taxon>Chitinophagia</taxon>
        <taxon>Chitinophagales</taxon>
        <taxon>Chitinophagaceae</taxon>
        <taxon>Chitinophaga</taxon>
    </lineage>
</organism>
<evidence type="ECO:0000313" key="9">
    <source>
        <dbReference type="EMBL" id="ATL49273.1"/>
    </source>
</evidence>
<feature type="chain" id="PRO_5012990925" evidence="6">
    <location>
        <begin position="19"/>
        <end position="551"/>
    </location>
</feature>
<evidence type="ECO:0000256" key="2">
    <source>
        <dbReference type="ARBA" id="ARBA00006275"/>
    </source>
</evidence>
<keyword evidence="10" id="KW-1185">Reference proteome</keyword>
<dbReference type="Pfam" id="PF07980">
    <property type="entry name" value="SusD_RagB"/>
    <property type="match status" value="1"/>
</dbReference>
<proteinExistence type="inferred from homology"/>
<dbReference type="SUPFAM" id="SSF48452">
    <property type="entry name" value="TPR-like"/>
    <property type="match status" value="1"/>
</dbReference>
<protein>
    <submittedName>
        <fullName evidence="9">RagB/SusD family nutrient uptake outer membrane protein</fullName>
    </submittedName>
</protein>
<name>A0A291QZK3_9BACT</name>
<comment type="subcellular location">
    <subcellularLocation>
        <location evidence="1">Cell outer membrane</location>
    </subcellularLocation>
</comment>
<comment type="similarity">
    <text evidence="2">Belongs to the SusD family.</text>
</comment>
<dbReference type="InterPro" id="IPR011990">
    <property type="entry name" value="TPR-like_helical_dom_sf"/>
</dbReference>
<dbReference type="Proteomes" id="UP000220133">
    <property type="component" value="Chromosome"/>
</dbReference>
<evidence type="ECO:0000256" key="5">
    <source>
        <dbReference type="ARBA" id="ARBA00023237"/>
    </source>
</evidence>
<dbReference type="EMBL" id="CP023777">
    <property type="protein sequence ID" value="ATL49273.1"/>
    <property type="molecule type" value="Genomic_DNA"/>
</dbReference>
<keyword evidence="4" id="KW-0472">Membrane</keyword>
<dbReference type="Pfam" id="PF14322">
    <property type="entry name" value="SusD-like_3"/>
    <property type="match status" value="1"/>
</dbReference>
<dbReference type="KEGG" id="cbae:COR50_20000"/>
<evidence type="ECO:0000256" key="1">
    <source>
        <dbReference type="ARBA" id="ARBA00004442"/>
    </source>
</evidence>
<dbReference type="PROSITE" id="PS51257">
    <property type="entry name" value="PROKAR_LIPOPROTEIN"/>
    <property type="match status" value="1"/>
</dbReference>
<feature type="domain" description="SusD-like N-terminal" evidence="8">
    <location>
        <begin position="19"/>
        <end position="217"/>
    </location>
</feature>
<evidence type="ECO:0000256" key="3">
    <source>
        <dbReference type="ARBA" id="ARBA00022729"/>
    </source>
</evidence>
<evidence type="ECO:0000259" key="7">
    <source>
        <dbReference type="Pfam" id="PF07980"/>
    </source>
</evidence>
<evidence type="ECO:0000256" key="4">
    <source>
        <dbReference type="ARBA" id="ARBA00023136"/>
    </source>
</evidence>
<dbReference type="RefSeq" id="WP_098195641.1">
    <property type="nucleotide sequence ID" value="NZ_CP023777.1"/>
</dbReference>
<evidence type="ECO:0000256" key="6">
    <source>
        <dbReference type="SAM" id="SignalP"/>
    </source>
</evidence>
<dbReference type="InterPro" id="IPR033985">
    <property type="entry name" value="SusD-like_N"/>
</dbReference>
<dbReference type="GO" id="GO:0009279">
    <property type="term" value="C:cell outer membrane"/>
    <property type="evidence" value="ECO:0007669"/>
    <property type="project" value="UniProtKB-SubCell"/>
</dbReference>
<reference evidence="9 10" key="1">
    <citation type="submission" date="2017-10" db="EMBL/GenBank/DDBJ databases">
        <title>Paenichitinophaga pekingensis gen. nov., sp. nov., isolated from activated sludge.</title>
        <authorList>
            <person name="Jin D."/>
            <person name="Kong X."/>
            <person name="Deng Y."/>
            <person name="Bai Z."/>
        </authorList>
    </citation>
    <scope>NUCLEOTIDE SEQUENCE [LARGE SCALE GENOMIC DNA]</scope>
    <source>
        <strain evidence="9 10">13</strain>
    </source>
</reference>
<evidence type="ECO:0000313" key="10">
    <source>
        <dbReference type="Proteomes" id="UP000220133"/>
    </source>
</evidence>
<evidence type="ECO:0000259" key="8">
    <source>
        <dbReference type="Pfam" id="PF14322"/>
    </source>
</evidence>
<dbReference type="AlphaFoldDB" id="A0A291QZK3"/>
<keyword evidence="5" id="KW-0998">Cell outer membrane</keyword>
<dbReference type="InterPro" id="IPR012944">
    <property type="entry name" value="SusD_RagB_dom"/>
</dbReference>
<accession>A0A291QZK3</accession>
<feature type="signal peptide" evidence="6">
    <location>
        <begin position="1"/>
        <end position="18"/>
    </location>
</feature>
<dbReference type="OrthoDB" id="618454at2"/>
<sequence length="551" mass="62113">MKRIIIIMIAAVSLVACNKFLDTENLTEKDTSNYPGNQDEVNNLLTGVYAAARAMEMDENARCAFVVGEVLSDDRFGGGGPDDKDWANLEKFVLSDPNMFRDTWSNAYRSIFRVNMLLRSLDMITWDSEASRSYVEGQAYFLRAYSYFYLAKLFGTAPLVLSPDPENLPRASADELFGQIAADLKMAIEKMPNTPKVAERGRASKWAAEALMGRAYLFYSGYYKNETINLPGGGTMGKTEVVNYLDDCITHSGYDLYPDFRNLWPYSNLLSKRDGYPYSIDNDLQWAGESGGNYETIFAFQNAAKVTWDNVGDCNRINLYFSPREQDEAGIFPYGKGWGFGPVNPQLWNNWPQNDPRKKGSIIDVTDADNEMPAYQWAADHQQHESGLWQKKYIAVNVKKDGGFVNYSKELYGEMVNDDYQINNTQDLVIIRFADVLLMAAELKKDAAPLNLVRQRVGLGAVAYSDNALRNERRWELAFEGLRYFDLMRWGIAAQALNNQNGVEIQNDGVPTNLDLGDQVGRFNETGGFMPIPEAEIQLSSGVLKQTPGWE</sequence>
<keyword evidence="3 6" id="KW-0732">Signal</keyword>
<dbReference type="Gene3D" id="1.25.40.390">
    <property type="match status" value="1"/>
</dbReference>